<comment type="caution">
    <text evidence="1">The sequence shown here is derived from an EMBL/GenBank/DDBJ whole genome shotgun (WGS) entry which is preliminary data.</text>
</comment>
<organism evidence="1 2">
    <name type="scientific">Carya illinoinensis</name>
    <name type="common">Pecan</name>
    <dbReference type="NCBI Taxonomy" id="32201"/>
    <lineage>
        <taxon>Eukaryota</taxon>
        <taxon>Viridiplantae</taxon>
        <taxon>Streptophyta</taxon>
        <taxon>Embryophyta</taxon>
        <taxon>Tracheophyta</taxon>
        <taxon>Spermatophyta</taxon>
        <taxon>Magnoliopsida</taxon>
        <taxon>eudicotyledons</taxon>
        <taxon>Gunneridae</taxon>
        <taxon>Pentapetalae</taxon>
        <taxon>rosids</taxon>
        <taxon>fabids</taxon>
        <taxon>Fagales</taxon>
        <taxon>Juglandaceae</taxon>
        <taxon>Carya</taxon>
    </lineage>
</organism>
<protein>
    <submittedName>
        <fullName evidence="1">Uncharacterized protein</fullName>
    </submittedName>
</protein>
<evidence type="ECO:0000313" key="2">
    <source>
        <dbReference type="Proteomes" id="UP000811609"/>
    </source>
</evidence>
<name>A0A8T1QZ27_CARIL</name>
<dbReference type="Proteomes" id="UP000811609">
    <property type="component" value="Chromosome 3"/>
</dbReference>
<dbReference type="EMBL" id="CM031811">
    <property type="protein sequence ID" value="KAG6659695.1"/>
    <property type="molecule type" value="Genomic_DNA"/>
</dbReference>
<sequence>MMNRAKRKRVRDVSLFIMPAEYYWRFKDGRLRGYEQIMGSCMFYQRCQGFDSDCGAISLVQSHILVLFPDLPSLSVNIVSSVTKIKERMKDRTKRTKQNRRYVSCNQQQMELQIPKTSKWLLPSMATYASLNRWMMPSGKFTRLNPFLTLHSDHDEVLGFYIAKVAKFKKANSHETLFFA</sequence>
<keyword evidence="2" id="KW-1185">Reference proteome</keyword>
<proteinExistence type="predicted"/>
<gene>
    <name evidence="1" type="ORF">CIPAW_03G053400</name>
</gene>
<reference evidence="1" key="1">
    <citation type="submission" date="2020-12" db="EMBL/GenBank/DDBJ databases">
        <title>WGS assembly of Carya illinoinensis cv. Pawnee.</title>
        <authorList>
            <person name="Platts A."/>
            <person name="Shu S."/>
            <person name="Wright S."/>
            <person name="Barry K."/>
            <person name="Edger P."/>
            <person name="Pires J.C."/>
            <person name="Schmutz J."/>
        </authorList>
    </citation>
    <scope>NUCLEOTIDE SEQUENCE</scope>
    <source>
        <tissue evidence="1">Leaf</tissue>
    </source>
</reference>
<evidence type="ECO:0000313" key="1">
    <source>
        <dbReference type="EMBL" id="KAG6659695.1"/>
    </source>
</evidence>
<accession>A0A8T1QZ27</accession>
<dbReference type="AlphaFoldDB" id="A0A8T1QZ27"/>